<dbReference type="EC" id="2.7.-.-" evidence="8"/>
<evidence type="ECO:0000256" key="8">
    <source>
        <dbReference type="RuleBase" id="RU363090"/>
    </source>
</evidence>
<protein>
    <recommendedName>
        <fullName evidence="8">Kinase</fullName>
        <ecNumber evidence="8">2.7.-.-</ecNumber>
    </recommendedName>
</protein>
<dbReference type="Gene3D" id="3.30.470.160">
    <property type="entry name" value="Inositol polyphosphate kinase"/>
    <property type="match status" value="1"/>
</dbReference>
<evidence type="ECO:0000256" key="3">
    <source>
        <dbReference type="ARBA" id="ARBA00022741"/>
    </source>
</evidence>
<dbReference type="PANTHER" id="PTHR12400:SF51">
    <property type="entry name" value="INOSITOL POLYPHOSPHATE MULTIKINASE"/>
    <property type="match status" value="1"/>
</dbReference>
<dbReference type="RefSeq" id="XP_065652068.1">
    <property type="nucleotide sequence ID" value="XM_065795996.1"/>
</dbReference>
<keyword evidence="4 8" id="KW-0418">Kinase</keyword>
<accession>A0ABM4BSD5</accession>
<gene>
    <name evidence="10" type="primary">LOC101241397</name>
</gene>
<dbReference type="GeneID" id="101241397"/>
<evidence type="ECO:0000256" key="6">
    <source>
        <dbReference type="ARBA" id="ARBA00036164"/>
    </source>
</evidence>
<sequence length="357" mass="41105">MPPVEDFNYTALNHQAGGHHNKKGVRCMLTDDKGNVLKSINDSQSGKNEEVFYNRVFSDEYFNEFCQFLPRFYGGKTVVADLKYSYLKLENLLANFAYPNIMDIKLGRVTYDPFASMEKKIKEEGKFNAQTKIGFRISGMKLYNEESNCYYSIDGRGFRSCTCYSSDEDKVTAYLKVFLGYKDLHNNMSRNVVNLSCADCCHQHQLATHALLQKVINFLKILLKYMENEKRINLFSSSIFIAYDSMKFYELSHCSLHQHGGCFNNCLNNTAISMLSHCCHEKINKLSVKSNLFTNVPKKFVASLYNKVDYCSSIRMIDFGHSFIDMEPNALDENYIFGLKGLLSFLERLTTFDTDKL</sequence>
<keyword evidence="2 8" id="KW-0808">Transferase</keyword>
<dbReference type="SUPFAM" id="SSF56104">
    <property type="entry name" value="SAICAR synthase-like"/>
    <property type="match status" value="1"/>
</dbReference>
<dbReference type="InterPro" id="IPR038286">
    <property type="entry name" value="IPK_sf"/>
</dbReference>
<comment type="catalytic activity">
    <reaction evidence="6">
        <text>1D-myo-inositol 1,4,5-trisphosphate + 2 ATP = 1D-myo-inositol 1,3,4,5,6-pentakisphosphate + 2 ADP + 2 H(+)</text>
        <dbReference type="Rhea" id="RHEA:32359"/>
        <dbReference type="ChEBI" id="CHEBI:15378"/>
        <dbReference type="ChEBI" id="CHEBI:30616"/>
        <dbReference type="ChEBI" id="CHEBI:57733"/>
        <dbReference type="ChEBI" id="CHEBI:203600"/>
        <dbReference type="ChEBI" id="CHEBI:456216"/>
        <dbReference type="EC" id="2.7.1.151"/>
    </reaction>
</comment>
<dbReference type="PANTHER" id="PTHR12400">
    <property type="entry name" value="INOSITOL POLYPHOSPHATE KINASE"/>
    <property type="match status" value="1"/>
</dbReference>
<dbReference type="Proteomes" id="UP001652625">
    <property type="component" value="Chromosome 04"/>
</dbReference>
<evidence type="ECO:0000313" key="10">
    <source>
        <dbReference type="RefSeq" id="XP_065652068.1"/>
    </source>
</evidence>
<evidence type="ECO:0000256" key="5">
    <source>
        <dbReference type="ARBA" id="ARBA00022840"/>
    </source>
</evidence>
<name>A0ABM4BSD5_HYDVU</name>
<proteinExistence type="inferred from homology"/>
<comment type="catalytic activity">
    <reaction evidence="7">
        <text>1D-myo-inositol 1,3,4,6-tetrakisphosphate + ATP = 1D-myo-inositol 1,3,4,5,6-pentakisphosphate + ADP + H(+)</text>
        <dbReference type="Rhea" id="RHEA:12717"/>
        <dbReference type="ChEBI" id="CHEBI:15378"/>
        <dbReference type="ChEBI" id="CHEBI:30616"/>
        <dbReference type="ChEBI" id="CHEBI:57660"/>
        <dbReference type="ChEBI" id="CHEBI:57733"/>
        <dbReference type="ChEBI" id="CHEBI:456216"/>
        <dbReference type="EC" id="2.7.1.140"/>
    </reaction>
</comment>
<evidence type="ECO:0000313" key="9">
    <source>
        <dbReference type="Proteomes" id="UP001652625"/>
    </source>
</evidence>
<evidence type="ECO:0000256" key="1">
    <source>
        <dbReference type="ARBA" id="ARBA00007374"/>
    </source>
</evidence>
<dbReference type="InterPro" id="IPR005522">
    <property type="entry name" value="IPK"/>
</dbReference>
<evidence type="ECO:0000256" key="4">
    <source>
        <dbReference type="ARBA" id="ARBA00022777"/>
    </source>
</evidence>
<keyword evidence="9" id="KW-1185">Reference proteome</keyword>
<reference evidence="10" key="1">
    <citation type="submission" date="2025-08" db="UniProtKB">
        <authorList>
            <consortium name="RefSeq"/>
        </authorList>
    </citation>
    <scope>IDENTIFICATION</scope>
</reference>
<organism evidence="9 10">
    <name type="scientific">Hydra vulgaris</name>
    <name type="common">Hydra</name>
    <name type="synonym">Hydra attenuata</name>
    <dbReference type="NCBI Taxonomy" id="6087"/>
    <lineage>
        <taxon>Eukaryota</taxon>
        <taxon>Metazoa</taxon>
        <taxon>Cnidaria</taxon>
        <taxon>Hydrozoa</taxon>
        <taxon>Hydroidolina</taxon>
        <taxon>Anthoathecata</taxon>
        <taxon>Aplanulata</taxon>
        <taxon>Hydridae</taxon>
        <taxon>Hydra</taxon>
    </lineage>
</organism>
<keyword evidence="3" id="KW-0547">Nucleotide-binding</keyword>
<keyword evidence="5" id="KW-0067">ATP-binding</keyword>
<evidence type="ECO:0000256" key="7">
    <source>
        <dbReference type="ARBA" id="ARBA00036525"/>
    </source>
</evidence>
<comment type="similarity">
    <text evidence="1 8">Belongs to the inositol phosphokinase (IPK) family.</text>
</comment>
<evidence type="ECO:0000256" key="2">
    <source>
        <dbReference type="ARBA" id="ARBA00022679"/>
    </source>
</evidence>
<dbReference type="Pfam" id="PF03770">
    <property type="entry name" value="IPK"/>
    <property type="match status" value="1"/>
</dbReference>